<sequence>MNEKLKLYGFNNLTKSLSFNIYDVCYAKGQREQKDYIAYIDEQYNSKRLTDILYEVANMIGAHVLNVSKQDYDPQGASVTMLLAEEDMLKNRQGEMKAVDDRIILGHLDKSHISVHTYPEYHPETSIATFRVDIDVATCGEISPLSTLDFLISSFDSDIITMDYRVRGFTRDIKGKKLFMDRPMSSIQQFIDNKTLLNYDSTDINVYQANMFHTKMLIKEIDLQNYLFKTDIYELPPKVRLEITNNLRQEMIEIYSGSNIF</sequence>
<dbReference type="NCBIfam" id="TIGR03331">
    <property type="entry name" value="SAM_DCase_Eco"/>
    <property type="match status" value="1"/>
</dbReference>
<keyword evidence="3 10" id="KW-0068">Autocatalytic cleavage</keyword>
<reference evidence="12" key="1">
    <citation type="submission" date="2016-10" db="EMBL/GenBank/DDBJ databases">
        <authorList>
            <person name="Varghese N."/>
            <person name="Submissions S."/>
        </authorList>
    </citation>
    <scope>NUCLEOTIDE SEQUENCE [LARGE SCALE GENOMIC DNA]</scope>
    <source>
        <strain evidence="12">DSM 1551</strain>
    </source>
</reference>
<evidence type="ECO:0000256" key="9">
    <source>
        <dbReference type="ARBA" id="ARBA00023317"/>
    </source>
</evidence>
<evidence type="ECO:0000256" key="8">
    <source>
        <dbReference type="ARBA" id="ARBA00023270"/>
    </source>
</evidence>
<evidence type="ECO:0000256" key="3">
    <source>
        <dbReference type="ARBA" id="ARBA00022813"/>
    </source>
</evidence>
<dbReference type="InterPro" id="IPR003826">
    <property type="entry name" value="AdoMetDC_fam_prok"/>
</dbReference>
<evidence type="ECO:0000256" key="4">
    <source>
        <dbReference type="ARBA" id="ARBA00023066"/>
    </source>
</evidence>
<accession>A0A1I0F8G4</accession>
<comment type="PTM">
    <text evidence="10">Is synthesized initially as an inactive proenzyme. Formation of the active enzyme involves a self-maturation process in which the active site pyruvoyl group is generated from an internal serine residue via an autocatalytic post-translational modification. Two non-identical subunits are generated from the proenzyme in this reaction, and the pyruvate is formed at the N-terminus of the alpha chain, which is derived from the carboxyl end of the proenzyme. The post-translation cleavage follows an unusual pathway, termed non-hydrolytic serinolysis, in which the side chain hydroxyl group of the serine supplies its oxygen atom to form the C-terminus of the beta chain, while the remainder of the serine residue undergoes an oxidative deamination to produce ammonia and the pyruvoyl group blocking the N-terminus of the alpha chain.</text>
</comment>
<feature type="site" description="Cleavage (non-hydrolytic); by autolysis" evidence="10">
    <location>
        <begin position="110"/>
        <end position="111"/>
    </location>
</feature>
<dbReference type="GO" id="GO:0004014">
    <property type="term" value="F:adenosylmethionine decarboxylase activity"/>
    <property type="evidence" value="ECO:0007669"/>
    <property type="project" value="UniProtKB-UniRule"/>
</dbReference>
<dbReference type="GeneID" id="78288503"/>
<dbReference type="GO" id="GO:0005829">
    <property type="term" value="C:cytosol"/>
    <property type="evidence" value="ECO:0007669"/>
    <property type="project" value="TreeGrafter"/>
</dbReference>
<dbReference type="RefSeq" id="WP_092354071.1">
    <property type="nucleotide sequence ID" value="NZ_FOIN01000017.1"/>
</dbReference>
<dbReference type="Proteomes" id="UP000198558">
    <property type="component" value="Unassembled WGS sequence"/>
</dbReference>
<dbReference type="EMBL" id="FOIN01000017">
    <property type="protein sequence ID" value="SET53566.1"/>
    <property type="molecule type" value="Genomic_DNA"/>
</dbReference>
<evidence type="ECO:0000256" key="10">
    <source>
        <dbReference type="HAMAP-Rule" id="MF_00465"/>
    </source>
</evidence>
<keyword evidence="7 10" id="KW-0456">Lyase</keyword>
<comment type="similarity">
    <text evidence="10">Belongs to the prokaryotic AdoMetDC family. Type 2 subfamily.</text>
</comment>
<evidence type="ECO:0000313" key="11">
    <source>
        <dbReference type="EMBL" id="SET53566.1"/>
    </source>
</evidence>
<dbReference type="GO" id="GO:0008295">
    <property type="term" value="P:spermidine biosynthetic process"/>
    <property type="evidence" value="ECO:0007669"/>
    <property type="project" value="UniProtKB-UniRule"/>
</dbReference>
<dbReference type="UniPathway" id="UPA00331">
    <property type="reaction ID" value="UER00451"/>
</dbReference>
<feature type="modified residue" description="Pyruvic acid (Ser); by autocatalysis" evidence="10">
    <location>
        <position position="111"/>
    </location>
</feature>
<keyword evidence="5 10" id="KW-0620">Polyamine biosynthesis</keyword>
<keyword evidence="8 10" id="KW-0704">Schiff base</keyword>
<dbReference type="AlphaFoldDB" id="A0A1I0F8G4"/>
<feature type="active site" description="Schiff-base intermediate with substrate; via pyruvic acid" evidence="10">
    <location>
        <position position="111"/>
    </location>
</feature>
<feature type="chain" id="PRO_5023348531" description="S-adenosylmethionine decarboxylase beta chain" evidence="10">
    <location>
        <begin position="1"/>
        <end position="110"/>
    </location>
</feature>
<dbReference type="Gene3D" id="3.60.90.10">
    <property type="entry name" value="S-adenosylmethionine decarboxylase"/>
    <property type="match status" value="1"/>
</dbReference>
<feature type="active site" description="Proton acceptor; for processing activity" evidence="10">
    <location>
        <position position="116"/>
    </location>
</feature>
<organism evidence="11 12">
    <name type="scientific">Thomasclavelia cocleata</name>
    <dbReference type="NCBI Taxonomy" id="69824"/>
    <lineage>
        <taxon>Bacteria</taxon>
        <taxon>Bacillati</taxon>
        <taxon>Bacillota</taxon>
        <taxon>Erysipelotrichia</taxon>
        <taxon>Erysipelotrichales</taxon>
        <taxon>Coprobacillaceae</taxon>
        <taxon>Thomasclavelia</taxon>
    </lineage>
</organism>
<dbReference type="PANTHER" id="PTHR33866">
    <property type="entry name" value="S-ADENOSYLMETHIONINE DECARBOXYLASE PROENZYME"/>
    <property type="match status" value="1"/>
</dbReference>
<evidence type="ECO:0000256" key="5">
    <source>
        <dbReference type="ARBA" id="ARBA00023115"/>
    </source>
</evidence>
<evidence type="ECO:0000256" key="6">
    <source>
        <dbReference type="ARBA" id="ARBA00023145"/>
    </source>
</evidence>
<comment type="cofactor">
    <cofactor evidence="10">
        <name>pyruvate</name>
        <dbReference type="ChEBI" id="CHEBI:15361"/>
    </cofactor>
    <text evidence="10">Binds 1 pyruvoyl group covalently per subunit.</text>
</comment>
<dbReference type="EC" id="4.1.1.50" evidence="10"/>
<evidence type="ECO:0000313" key="12">
    <source>
        <dbReference type="Proteomes" id="UP000198558"/>
    </source>
</evidence>
<feature type="active site" description="Proton donor; for catalytic activity" evidence="10">
    <location>
        <position position="139"/>
    </location>
</feature>
<evidence type="ECO:0000256" key="1">
    <source>
        <dbReference type="ARBA" id="ARBA00022691"/>
    </source>
</evidence>
<evidence type="ECO:0000256" key="7">
    <source>
        <dbReference type="ARBA" id="ARBA00023239"/>
    </source>
</evidence>
<comment type="subunit">
    <text evidence="10">Heterooctamer of four alpha and four beta chains arranged as a tetramer of alpha/beta heterodimers.</text>
</comment>
<proteinExistence type="inferred from homology"/>
<comment type="function">
    <text evidence="10">Catalyzes the decarboxylation of S-adenosylmethionine to S-adenosylmethioninamine (dcAdoMet), the propylamine donor required for the synthesis of the polyamines spermine and spermidine from the diamine putrescine.</text>
</comment>
<dbReference type="OrthoDB" id="5290709at2"/>
<dbReference type="SUPFAM" id="SSF56276">
    <property type="entry name" value="S-adenosylmethionine decarboxylase"/>
    <property type="match status" value="1"/>
</dbReference>
<dbReference type="PANTHER" id="PTHR33866:SF1">
    <property type="entry name" value="S-ADENOSYLMETHIONINE DECARBOXYLASE PROENZYME"/>
    <property type="match status" value="1"/>
</dbReference>
<feature type="chain" id="PRO_5023348530" description="S-adenosylmethionine decarboxylase alpha chain" evidence="10">
    <location>
        <begin position="111"/>
        <end position="261"/>
    </location>
</feature>
<gene>
    <name evidence="10" type="primary">speD</name>
    <name evidence="11" type="ORF">SAMN04489758_1177</name>
</gene>
<keyword evidence="4 10" id="KW-0745">Spermidine biosynthesis</keyword>
<keyword evidence="6 10" id="KW-0865">Zymogen</keyword>
<dbReference type="InterPro" id="IPR009165">
    <property type="entry name" value="S-AdoMet_deCO2ase_bac"/>
</dbReference>
<keyword evidence="9 10" id="KW-0670">Pyruvate</keyword>
<comment type="pathway">
    <text evidence="10">Amine and polyamine biosynthesis; S-adenosylmethioninamine biosynthesis; S-adenosylmethioninamine from S-adenosyl-L-methionine: step 1/1.</text>
</comment>
<dbReference type="PIRSF" id="PIRSF001356">
    <property type="entry name" value="SAM_decarboxylas"/>
    <property type="match status" value="1"/>
</dbReference>
<keyword evidence="1 10" id="KW-0949">S-adenosyl-L-methionine</keyword>
<dbReference type="InterPro" id="IPR016067">
    <property type="entry name" value="S-AdoMet_deCO2ase_core"/>
</dbReference>
<comment type="catalytic activity">
    <reaction evidence="10">
        <text>S-adenosyl-L-methionine + H(+) = S-adenosyl 3-(methylsulfanyl)propylamine + CO2</text>
        <dbReference type="Rhea" id="RHEA:15981"/>
        <dbReference type="ChEBI" id="CHEBI:15378"/>
        <dbReference type="ChEBI" id="CHEBI:16526"/>
        <dbReference type="ChEBI" id="CHEBI:57443"/>
        <dbReference type="ChEBI" id="CHEBI:59789"/>
        <dbReference type="EC" id="4.1.1.50"/>
    </reaction>
</comment>
<name>A0A1I0F8G4_9FIRM</name>
<keyword evidence="2 10" id="KW-0210">Decarboxylase</keyword>
<keyword evidence="12" id="KW-1185">Reference proteome</keyword>
<evidence type="ECO:0000256" key="2">
    <source>
        <dbReference type="ARBA" id="ARBA00022793"/>
    </source>
</evidence>
<dbReference type="HAMAP" id="MF_00465">
    <property type="entry name" value="AdoMetDC_2"/>
    <property type="match status" value="1"/>
</dbReference>
<protein>
    <recommendedName>
        <fullName evidence="10">S-adenosylmethionine decarboxylase proenzyme</fullName>
        <shortName evidence="10">AdoMetDC</shortName>
        <shortName evidence="10">SAMDC</shortName>
        <ecNumber evidence="10">4.1.1.50</ecNumber>
    </recommendedName>
    <component>
        <recommendedName>
            <fullName evidence="10">S-adenosylmethionine decarboxylase beta chain</fullName>
        </recommendedName>
    </component>
    <component>
        <recommendedName>
            <fullName evidence="10">S-adenosylmethionine decarboxylase alpha chain</fullName>
        </recommendedName>
    </component>
</protein>
<dbReference type="Pfam" id="PF02675">
    <property type="entry name" value="AdoMet_dc"/>
    <property type="match status" value="1"/>
</dbReference>